<dbReference type="GO" id="GO:0016491">
    <property type="term" value="F:oxidoreductase activity"/>
    <property type="evidence" value="ECO:0007669"/>
    <property type="project" value="UniProtKB-KW"/>
</dbReference>
<dbReference type="PANTHER" id="PTHR43157">
    <property type="entry name" value="PHOSPHATIDYLINOSITOL-GLYCAN BIOSYNTHESIS CLASS F PROTEIN-RELATED"/>
    <property type="match status" value="1"/>
</dbReference>
<dbReference type="AlphaFoldDB" id="A0A368FPQ6"/>
<reference evidence="3 4" key="1">
    <citation type="submission" date="2014-10" db="EMBL/GenBank/DDBJ databases">
        <title>Draft genome of the hookworm Ancylostoma caninum.</title>
        <authorList>
            <person name="Mitreva M."/>
        </authorList>
    </citation>
    <scope>NUCLEOTIDE SEQUENCE [LARGE SCALE GENOMIC DNA]</scope>
    <source>
        <strain evidence="3 4">Baltimore</strain>
    </source>
</reference>
<gene>
    <name evidence="3" type="ORF">ANCCAN_19941</name>
</gene>
<dbReference type="SUPFAM" id="SSF51735">
    <property type="entry name" value="NAD(P)-binding Rossmann-fold domains"/>
    <property type="match status" value="1"/>
</dbReference>
<dbReference type="OrthoDB" id="191139at2759"/>
<keyword evidence="1" id="KW-0560">Oxidoreductase</keyword>
<feature type="transmembrane region" description="Helical" evidence="2">
    <location>
        <begin position="12"/>
        <end position="32"/>
    </location>
</feature>
<evidence type="ECO:0000256" key="2">
    <source>
        <dbReference type="SAM" id="Phobius"/>
    </source>
</evidence>
<evidence type="ECO:0000313" key="3">
    <source>
        <dbReference type="EMBL" id="RCN34214.1"/>
    </source>
</evidence>
<dbReference type="Gene3D" id="3.40.50.720">
    <property type="entry name" value="NAD(P)-binding Rossmann-like Domain"/>
    <property type="match status" value="1"/>
</dbReference>
<sequence length="97" mass="10493">MDVAPEESDSFVTYILVTAVFAVVAFLVRRYFKGAQFMERVSGKGLVAVVTGANSGIGLETVRGLNLAKVKVYMLCRDEERGSEAKIKLAQVCASCL</sequence>
<dbReference type="InterPro" id="IPR036291">
    <property type="entry name" value="NAD(P)-bd_dom_sf"/>
</dbReference>
<accession>A0A368FPQ6</accession>
<keyword evidence="2" id="KW-1133">Transmembrane helix</keyword>
<keyword evidence="2" id="KW-0812">Transmembrane</keyword>
<evidence type="ECO:0000256" key="1">
    <source>
        <dbReference type="ARBA" id="ARBA00023002"/>
    </source>
</evidence>
<dbReference type="EMBL" id="JOJR01000810">
    <property type="protein sequence ID" value="RCN34214.1"/>
    <property type="molecule type" value="Genomic_DNA"/>
</dbReference>
<dbReference type="Proteomes" id="UP000252519">
    <property type="component" value="Unassembled WGS sequence"/>
</dbReference>
<organism evidence="3 4">
    <name type="scientific">Ancylostoma caninum</name>
    <name type="common">Dog hookworm</name>
    <dbReference type="NCBI Taxonomy" id="29170"/>
    <lineage>
        <taxon>Eukaryota</taxon>
        <taxon>Metazoa</taxon>
        <taxon>Ecdysozoa</taxon>
        <taxon>Nematoda</taxon>
        <taxon>Chromadorea</taxon>
        <taxon>Rhabditida</taxon>
        <taxon>Rhabditina</taxon>
        <taxon>Rhabditomorpha</taxon>
        <taxon>Strongyloidea</taxon>
        <taxon>Ancylostomatidae</taxon>
        <taxon>Ancylostomatinae</taxon>
        <taxon>Ancylostoma</taxon>
    </lineage>
</organism>
<comment type="caution">
    <text evidence="3">The sequence shown here is derived from an EMBL/GenBank/DDBJ whole genome shotgun (WGS) entry which is preliminary data.</text>
</comment>
<keyword evidence="4" id="KW-1185">Reference proteome</keyword>
<dbReference type="PANTHER" id="PTHR43157:SF31">
    <property type="entry name" value="PHOSPHATIDYLINOSITOL-GLYCAN BIOSYNTHESIS CLASS F PROTEIN"/>
    <property type="match status" value="1"/>
</dbReference>
<name>A0A368FPQ6_ANCCA</name>
<protein>
    <recommendedName>
        <fullName evidence="5">Oxidoreductase, short chain dehydrogenase/reductase family protein</fullName>
    </recommendedName>
</protein>
<dbReference type="STRING" id="29170.A0A368FPQ6"/>
<keyword evidence="2" id="KW-0472">Membrane</keyword>
<evidence type="ECO:0008006" key="5">
    <source>
        <dbReference type="Google" id="ProtNLM"/>
    </source>
</evidence>
<proteinExistence type="predicted"/>
<evidence type="ECO:0000313" key="4">
    <source>
        <dbReference type="Proteomes" id="UP000252519"/>
    </source>
</evidence>